<dbReference type="Proteomes" id="UP001314170">
    <property type="component" value="Unassembled WGS sequence"/>
</dbReference>
<dbReference type="AlphaFoldDB" id="A0AAV1S8Q9"/>
<evidence type="ECO:0000313" key="1">
    <source>
        <dbReference type="EMBL" id="CAK7347859.1"/>
    </source>
</evidence>
<comment type="caution">
    <text evidence="1">The sequence shown here is derived from an EMBL/GenBank/DDBJ whole genome shotgun (WGS) entry which is preliminary data.</text>
</comment>
<proteinExistence type="predicted"/>
<reference evidence="1 2" key="1">
    <citation type="submission" date="2024-01" db="EMBL/GenBank/DDBJ databases">
        <authorList>
            <person name="Waweru B."/>
        </authorList>
    </citation>
    <scope>NUCLEOTIDE SEQUENCE [LARGE SCALE GENOMIC DNA]</scope>
</reference>
<dbReference type="EMBL" id="CAWUPB010001173">
    <property type="protein sequence ID" value="CAK7347859.1"/>
    <property type="molecule type" value="Genomic_DNA"/>
</dbReference>
<name>A0AAV1S8Q9_9ROSI</name>
<accession>A0AAV1S8Q9</accession>
<sequence>MKKPRELLGLAFSKEEEKEGVIEEISKPCNFDNLKDLKVNKAGVFERARAPNKYLVSLNVLELQTISSLGKQRWEIGSPSVVKSGPEQMVSARNAVSNWKFMPYAMN</sequence>
<organism evidence="1 2">
    <name type="scientific">Dovyalis caffra</name>
    <dbReference type="NCBI Taxonomy" id="77055"/>
    <lineage>
        <taxon>Eukaryota</taxon>
        <taxon>Viridiplantae</taxon>
        <taxon>Streptophyta</taxon>
        <taxon>Embryophyta</taxon>
        <taxon>Tracheophyta</taxon>
        <taxon>Spermatophyta</taxon>
        <taxon>Magnoliopsida</taxon>
        <taxon>eudicotyledons</taxon>
        <taxon>Gunneridae</taxon>
        <taxon>Pentapetalae</taxon>
        <taxon>rosids</taxon>
        <taxon>fabids</taxon>
        <taxon>Malpighiales</taxon>
        <taxon>Salicaceae</taxon>
        <taxon>Flacourtieae</taxon>
        <taxon>Dovyalis</taxon>
    </lineage>
</organism>
<evidence type="ECO:0000313" key="2">
    <source>
        <dbReference type="Proteomes" id="UP001314170"/>
    </source>
</evidence>
<protein>
    <submittedName>
        <fullName evidence="1">Uncharacterized protein</fullName>
    </submittedName>
</protein>
<gene>
    <name evidence="1" type="ORF">DCAF_LOCUS20548</name>
</gene>
<keyword evidence="2" id="KW-1185">Reference proteome</keyword>